<evidence type="ECO:0000313" key="2">
    <source>
        <dbReference type="Proteomes" id="UP000005436"/>
    </source>
</evidence>
<proteinExistence type="predicted"/>
<organism evidence="1 2">
    <name type="scientific">Tannerella forsythia (strain ATCC 43037 / JCM 10827 / CCUG 21028 A / KCTC 5666 / FDC 338)</name>
    <name type="common">Bacteroides forsythus</name>
    <dbReference type="NCBI Taxonomy" id="203275"/>
    <lineage>
        <taxon>Bacteria</taxon>
        <taxon>Pseudomonadati</taxon>
        <taxon>Bacteroidota</taxon>
        <taxon>Bacteroidia</taxon>
        <taxon>Bacteroidales</taxon>
        <taxon>Tannerellaceae</taxon>
        <taxon>Tannerella</taxon>
    </lineage>
</organism>
<gene>
    <name evidence="1" type="ordered locus">BFO_3063</name>
</gene>
<dbReference type="PATRIC" id="fig|203275.8.peg.2640"/>
<sequence>MKLIVYLQYITHNIIYKAMNNYMKMIFCAFFFSMNLSAQVTNWYEKNLSAYTEFLKKGFGIETKTPDGFTDLNQYYVGWMAHYNRSGGSGNIYGPMFMSPEKDCIIMYLARPMYSSKEDIERAKICFLMERVGNRDTTTSEPKFEDNNSMYPRAQIMAELRNALGLFISPVSRNDDTTRVDFDDYVTIISGKRARDMFNADSVYLYDLPHADSVYFTEESLEKMRKGKYPYCSSMFIYKRNRATMDVKFFFTEEGKKKQDEYIRLMGKHIWYDERFKQE</sequence>
<evidence type="ECO:0000313" key="1">
    <source>
        <dbReference type="EMBL" id="AEW21669.1"/>
    </source>
</evidence>
<dbReference type="Proteomes" id="UP000005436">
    <property type="component" value="Chromosome"/>
</dbReference>
<name>G8UQA5_TANFA</name>
<keyword evidence="2" id="KW-1185">Reference proteome</keyword>
<dbReference type="AlphaFoldDB" id="G8UQA5"/>
<dbReference type="KEGG" id="tfo:BFO_3063"/>
<protein>
    <submittedName>
        <fullName evidence="1">Uncharacterized protein</fullName>
    </submittedName>
</protein>
<accession>G8UQA5</accession>
<dbReference type="HOGENOM" id="CLU_1057413_0_0_10"/>
<dbReference type="STRING" id="203275.BFO_3063"/>
<dbReference type="eggNOG" id="ENOG502ZVQW">
    <property type="taxonomic scope" value="Bacteria"/>
</dbReference>
<reference evidence="2" key="1">
    <citation type="submission" date="2011-12" db="EMBL/GenBank/DDBJ databases">
        <title>Complete sequence of Tannerella forsythia ATCC 43037.</title>
        <authorList>
            <person name="Dewhirst F."/>
            <person name="Tanner A."/>
            <person name="Izard J."/>
            <person name="Brinkac L."/>
            <person name="Durkin A.S."/>
            <person name="Hostetler J."/>
            <person name="Shetty J."/>
            <person name="Torralba M."/>
            <person name="Gill S."/>
            <person name="Nelson K."/>
        </authorList>
    </citation>
    <scope>NUCLEOTIDE SEQUENCE [LARGE SCALE GENOMIC DNA]</scope>
    <source>
        <strain evidence="2">ATCC 43037 / JCM 10827 / CCUG 33226 / KCTC 5666 / FDC 338</strain>
    </source>
</reference>
<dbReference type="EMBL" id="CP003191">
    <property type="protein sequence ID" value="AEW21669.1"/>
    <property type="molecule type" value="Genomic_DNA"/>
</dbReference>